<dbReference type="STRING" id="299467.A0A443SBN5"/>
<keyword evidence="3" id="KW-1185">Reference proteome</keyword>
<dbReference type="SUPFAM" id="SSF81321">
    <property type="entry name" value="Family A G protein-coupled receptor-like"/>
    <property type="match status" value="1"/>
</dbReference>
<dbReference type="OrthoDB" id="1883493at2759"/>
<evidence type="ECO:0000256" key="1">
    <source>
        <dbReference type="SAM" id="Phobius"/>
    </source>
</evidence>
<proteinExistence type="predicted"/>
<keyword evidence="1" id="KW-1133">Transmembrane helix</keyword>
<keyword evidence="1" id="KW-0812">Transmembrane</keyword>
<protein>
    <submittedName>
        <fullName evidence="2">Leucine-rich repeat-containing G-protein coupled receptor: lgr-like protein</fullName>
    </submittedName>
</protein>
<dbReference type="GO" id="GO:0009755">
    <property type="term" value="P:hormone-mediated signaling pathway"/>
    <property type="evidence" value="ECO:0007669"/>
    <property type="project" value="TreeGrafter"/>
</dbReference>
<dbReference type="Proteomes" id="UP000288716">
    <property type="component" value="Unassembled WGS sequence"/>
</dbReference>
<dbReference type="GO" id="GO:0005886">
    <property type="term" value="C:plasma membrane"/>
    <property type="evidence" value="ECO:0007669"/>
    <property type="project" value="TreeGrafter"/>
</dbReference>
<evidence type="ECO:0000313" key="2">
    <source>
        <dbReference type="EMBL" id="RWS24884.1"/>
    </source>
</evidence>
<organism evidence="2 3">
    <name type="scientific">Leptotrombidium deliense</name>
    <dbReference type="NCBI Taxonomy" id="299467"/>
    <lineage>
        <taxon>Eukaryota</taxon>
        <taxon>Metazoa</taxon>
        <taxon>Ecdysozoa</taxon>
        <taxon>Arthropoda</taxon>
        <taxon>Chelicerata</taxon>
        <taxon>Arachnida</taxon>
        <taxon>Acari</taxon>
        <taxon>Acariformes</taxon>
        <taxon>Trombidiformes</taxon>
        <taxon>Prostigmata</taxon>
        <taxon>Anystina</taxon>
        <taxon>Parasitengona</taxon>
        <taxon>Trombiculoidea</taxon>
        <taxon>Trombiculidae</taxon>
        <taxon>Leptotrombidium</taxon>
    </lineage>
</organism>
<comment type="caution">
    <text evidence="2">The sequence shown here is derived from an EMBL/GenBank/DDBJ whole genome shotgun (WGS) entry which is preliminary data.</text>
</comment>
<accession>A0A443SBN5</accession>
<feature type="transmembrane region" description="Helical" evidence="1">
    <location>
        <begin position="12"/>
        <end position="32"/>
    </location>
</feature>
<dbReference type="GO" id="GO:0008528">
    <property type="term" value="F:G protein-coupled peptide receptor activity"/>
    <property type="evidence" value="ECO:0007669"/>
    <property type="project" value="TreeGrafter"/>
</dbReference>
<feature type="transmembrane region" description="Helical" evidence="1">
    <location>
        <begin position="101"/>
        <end position="122"/>
    </location>
</feature>
<gene>
    <name evidence="2" type="ORF">B4U80_05353</name>
</gene>
<feature type="transmembrane region" description="Helical" evidence="1">
    <location>
        <begin position="75"/>
        <end position="95"/>
    </location>
</feature>
<sequence length="152" mass="17287">MHLDKILSLKHACFMSILRTFALIMTLLPLISISDYCKIAVCLPFETNCIALFVVRDSKDSRIAKRMALLEFNDFLHWAPIAFFTATAVAGYDLISLSGTKVFILFILLLNSCANPFLYAIFTKLKQSKNLESHEELVDSETVKIFQTITNW</sequence>
<dbReference type="PANTHER" id="PTHR24372:SF82">
    <property type="entry name" value="RICKETS"/>
    <property type="match status" value="1"/>
</dbReference>
<reference evidence="2 3" key="1">
    <citation type="journal article" date="2018" name="Gigascience">
        <title>Genomes of trombidid mites reveal novel predicted allergens and laterally-transferred genes associated with secondary metabolism.</title>
        <authorList>
            <person name="Dong X."/>
            <person name="Chaisiri K."/>
            <person name="Xia D."/>
            <person name="Armstrong S.D."/>
            <person name="Fang Y."/>
            <person name="Donnelly M.J."/>
            <person name="Kadowaki T."/>
            <person name="McGarry J.W."/>
            <person name="Darby A.C."/>
            <person name="Makepeace B.L."/>
        </authorList>
    </citation>
    <scope>NUCLEOTIDE SEQUENCE [LARGE SCALE GENOMIC DNA]</scope>
    <source>
        <strain evidence="2">UoL-UT</strain>
    </source>
</reference>
<dbReference type="GO" id="GO:0007189">
    <property type="term" value="P:adenylate cyclase-activating G protein-coupled receptor signaling pathway"/>
    <property type="evidence" value="ECO:0007669"/>
    <property type="project" value="TreeGrafter"/>
</dbReference>
<keyword evidence="1" id="KW-0472">Membrane</keyword>
<name>A0A443SBN5_9ACAR</name>
<dbReference type="EMBL" id="NCKV01004296">
    <property type="protein sequence ID" value="RWS24884.1"/>
    <property type="molecule type" value="Genomic_DNA"/>
</dbReference>
<dbReference type="Gene3D" id="1.20.1070.10">
    <property type="entry name" value="Rhodopsin 7-helix transmembrane proteins"/>
    <property type="match status" value="1"/>
</dbReference>
<evidence type="ECO:0000313" key="3">
    <source>
        <dbReference type="Proteomes" id="UP000288716"/>
    </source>
</evidence>
<dbReference type="VEuPathDB" id="VectorBase:LDEU007155"/>
<keyword evidence="2" id="KW-0675">Receptor</keyword>
<dbReference type="AlphaFoldDB" id="A0A443SBN5"/>
<dbReference type="PANTHER" id="PTHR24372">
    <property type="entry name" value="GLYCOPROTEIN HORMONE RECEPTOR"/>
    <property type="match status" value="1"/>
</dbReference>